<dbReference type="InterPro" id="IPR001138">
    <property type="entry name" value="Zn2Cys6_DnaBD"/>
</dbReference>
<dbReference type="PROSITE" id="PS50048">
    <property type="entry name" value="ZN2_CY6_FUNGAL_2"/>
    <property type="match status" value="1"/>
</dbReference>
<comment type="subcellular location">
    <subcellularLocation>
        <location evidence="1">Nucleus</location>
    </subcellularLocation>
</comment>
<evidence type="ECO:0000256" key="4">
    <source>
        <dbReference type="ARBA" id="ARBA00023163"/>
    </source>
</evidence>
<dbReference type="Pfam" id="PF04082">
    <property type="entry name" value="Fungal_trans"/>
    <property type="match status" value="1"/>
</dbReference>
<feature type="compositionally biased region" description="Low complexity" evidence="6">
    <location>
        <begin position="9"/>
        <end position="35"/>
    </location>
</feature>
<sequence length="882" mass="98916">MDTPGLIDAAAQSSSGKQPSSSESSPAVSAASPASKRYRAANATPDCCRTCRLRKVSYDFSSFHPQSSLQSLSRHAGRRRPRQRPLPDCIIQAAVKTTAMAPVVQHLSEHRQSARSSSACAHDGSLRNISSQTNCQTDNSRITDRVSRTTPSASHTEAGTLRKRAQRACSQCHSHKTKCSGDLPRCRRCEASNLICEYTPTKRKFTSVRYSATNGTDGAPTPSETNISMQSTEELSANSPTTSHLQGYYVMLLDPNVLGAEDKLIKRDIVSRHFEVYMYCLYWMPSLGFLHPPTIWRQIDDMTLHPAKAAAICSVTCFFANPGEVGRDFGQRCCNQVESYLIRSIDRFSEESLMLTTLNTLFNLFLGSYARVWTCLGIGSRVMVGLQANWDSEIYTGRSWIEQESLRRLVWQNFYMDRLLAGGYDEYLANRNDTWKLRLPCTEEAYRGNRPVIADRLHDNPPLYLENAGLHAWQLRLCDLRHRIQVATKRLTLPQVNVSRPEPSAVMSEIMTLQNEIGCFHMSLPAQYKLTDQVIERIMGTEERNGYIYLHSHIGVSHVDLYRFSLPGVHGTAPDLLQRLPREFVLASQKQAVAHSISVATFCDVVRREHEKHPSLLPLRLTGDYSITHMCTQAIRVLVVALCHNLYHDIAGKTTSPPWRGINSRVVTEADIREMIDNLFKVMEPWSHISRITKQAYDANRIMVDHYYKTGKLNETPNAGLIEATRMSMLSGPAGGSILGSTDQSVNEQWGASASMPSSEDGSPYGAVNLGFEMENGPPGVPLFLEQARMAPLEDTGLGLYDGDNSFEHSPLWEFSKDMSKVIEEDERLTLDGQYRATAGRMYSDKDVSAYLRRQQRQVNGYSNNYVNGHADLSRYTYPGRC</sequence>
<protein>
    <recommendedName>
        <fullName evidence="7">Zn(2)-C6 fungal-type domain-containing protein</fullName>
    </recommendedName>
</protein>
<dbReference type="SMART" id="SM00066">
    <property type="entry name" value="GAL4"/>
    <property type="match status" value="1"/>
</dbReference>
<keyword evidence="3" id="KW-0805">Transcription regulation</keyword>
<dbReference type="GO" id="GO:0005634">
    <property type="term" value="C:nucleus"/>
    <property type="evidence" value="ECO:0007669"/>
    <property type="project" value="UniProtKB-SubCell"/>
</dbReference>
<organism evidence="8 9">
    <name type="scientific">Beauveria bassiana D1-5</name>
    <dbReference type="NCBI Taxonomy" id="1245745"/>
    <lineage>
        <taxon>Eukaryota</taxon>
        <taxon>Fungi</taxon>
        <taxon>Dikarya</taxon>
        <taxon>Ascomycota</taxon>
        <taxon>Pezizomycotina</taxon>
        <taxon>Sordariomycetes</taxon>
        <taxon>Hypocreomycetidae</taxon>
        <taxon>Hypocreales</taxon>
        <taxon>Cordycipitaceae</taxon>
        <taxon>Beauveria</taxon>
    </lineage>
</organism>
<keyword evidence="4" id="KW-0804">Transcription</keyword>
<accession>A0A0A2W1V0</accession>
<evidence type="ECO:0000313" key="9">
    <source>
        <dbReference type="Proteomes" id="UP000030106"/>
    </source>
</evidence>
<feature type="region of interest" description="Disordered" evidence="6">
    <location>
        <begin position="64"/>
        <end position="86"/>
    </location>
</feature>
<evidence type="ECO:0000256" key="6">
    <source>
        <dbReference type="SAM" id="MobiDB-lite"/>
    </source>
</evidence>
<keyword evidence="5" id="KW-0539">Nucleus</keyword>
<dbReference type="OrthoDB" id="4685598at2759"/>
<feature type="domain" description="Zn(2)-C6 fungal-type" evidence="7">
    <location>
        <begin position="168"/>
        <end position="198"/>
    </location>
</feature>
<dbReference type="InterPro" id="IPR036864">
    <property type="entry name" value="Zn2-C6_fun-type_DNA-bd_sf"/>
</dbReference>
<dbReference type="eggNOG" id="ENOG502SR2Z">
    <property type="taxonomic scope" value="Eukaryota"/>
</dbReference>
<proteinExistence type="predicted"/>
<feature type="compositionally biased region" description="Polar residues" evidence="6">
    <location>
        <begin position="131"/>
        <end position="140"/>
    </location>
</feature>
<dbReference type="CDD" id="cd12148">
    <property type="entry name" value="fungal_TF_MHR"/>
    <property type="match status" value="1"/>
</dbReference>
<dbReference type="EMBL" id="ANFO01000103">
    <property type="protein sequence ID" value="KGQ12587.1"/>
    <property type="molecule type" value="Genomic_DNA"/>
</dbReference>
<feature type="compositionally biased region" description="Polar residues" evidence="6">
    <location>
        <begin position="64"/>
        <end position="73"/>
    </location>
</feature>
<evidence type="ECO:0000256" key="2">
    <source>
        <dbReference type="ARBA" id="ARBA00022723"/>
    </source>
</evidence>
<dbReference type="SUPFAM" id="SSF57701">
    <property type="entry name" value="Zn2/Cys6 DNA-binding domain"/>
    <property type="match status" value="1"/>
</dbReference>
<evidence type="ECO:0000256" key="3">
    <source>
        <dbReference type="ARBA" id="ARBA00023015"/>
    </source>
</evidence>
<dbReference type="Gene3D" id="4.10.240.10">
    <property type="entry name" value="Zn(2)-C6 fungal-type DNA-binding domain"/>
    <property type="match status" value="1"/>
</dbReference>
<dbReference type="PANTHER" id="PTHR47338:SF7">
    <property type="entry name" value="ZN(II)2CYS6 TRANSCRIPTION FACTOR (EUROFUNG)"/>
    <property type="match status" value="1"/>
</dbReference>
<dbReference type="GO" id="GO:0003677">
    <property type="term" value="F:DNA binding"/>
    <property type="evidence" value="ECO:0007669"/>
    <property type="project" value="InterPro"/>
</dbReference>
<dbReference type="Proteomes" id="UP000030106">
    <property type="component" value="Unassembled WGS sequence"/>
</dbReference>
<dbReference type="GO" id="GO:0000981">
    <property type="term" value="F:DNA-binding transcription factor activity, RNA polymerase II-specific"/>
    <property type="evidence" value="ECO:0007669"/>
    <property type="project" value="InterPro"/>
</dbReference>
<dbReference type="InterPro" id="IPR050815">
    <property type="entry name" value="TF_fung"/>
</dbReference>
<dbReference type="GO" id="GO:0008270">
    <property type="term" value="F:zinc ion binding"/>
    <property type="evidence" value="ECO:0007669"/>
    <property type="project" value="InterPro"/>
</dbReference>
<gene>
    <name evidence="8" type="ORF">BBAD15_g1666</name>
</gene>
<comment type="caution">
    <text evidence="8">The sequence shown here is derived from an EMBL/GenBank/DDBJ whole genome shotgun (WGS) entry which is preliminary data.</text>
</comment>
<dbReference type="InterPro" id="IPR007219">
    <property type="entry name" value="XnlR_reg_dom"/>
</dbReference>
<feature type="compositionally biased region" description="Polar residues" evidence="6">
    <location>
        <begin position="148"/>
        <end position="157"/>
    </location>
</feature>
<dbReference type="STRING" id="1245745.A0A0A2W1V0"/>
<feature type="region of interest" description="Disordered" evidence="6">
    <location>
        <begin position="131"/>
        <end position="161"/>
    </location>
</feature>
<feature type="region of interest" description="Disordered" evidence="6">
    <location>
        <begin position="1"/>
        <end position="36"/>
    </location>
</feature>
<dbReference type="Pfam" id="PF00172">
    <property type="entry name" value="Zn_clus"/>
    <property type="match status" value="1"/>
</dbReference>
<name>A0A0A2W1V0_BEABA</name>
<evidence type="ECO:0000313" key="8">
    <source>
        <dbReference type="EMBL" id="KGQ12587.1"/>
    </source>
</evidence>
<evidence type="ECO:0000256" key="5">
    <source>
        <dbReference type="ARBA" id="ARBA00023242"/>
    </source>
</evidence>
<dbReference type="PROSITE" id="PS00463">
    <property type="entry name" value="ZN2_CY6_FUNGAL_1"/>
    <property type="match status" value="1"/>
</dbReference>
<dbReference type="GO" id="GO:0006351">
    <property type="term" value="P:DNA-templated transcription"/>
    <property type="evidence" value="ECO:0007669"/>
    <property type="project" value="InterPro"/>
</dbReference>
<evidence type="ECO:0000259" key="7">
    <source>
        <dbReference type="PROSITE" id="PS50048"/>
    </source>
</evidence>
<reference evidence="8 9" key="1">
    <citation type="submission" date="2012-10" db="EMBL/GenBank/DDBJ databases">
        <title>Genome sequencing and analysis of entomopathogenic fungi Beauveria bassiana D1-5.</title>
        <authorList>
            <person name="Li Q."/>
            <person name="Wang L."/>
            <person name="Zhang Z."/>
            <person name="Wang Q."/>
            <person name="Ren J."/>
            <person name="Wang M."/>
            <person name="Xu W."/>
            <person name="Wang J."/>
            <person name="Lu Y."/>
            <person name="Du Q."/>
            <person name="Sun Z."/>
        </authorList>
    </citation>
    <scope>NUCLEOTIDE SEQUENCE [LARGE SCALE GENOMIC DNA]</scope>
    <source>
        <strain evidence="8 9">D1-5</strain>
    </source>
</reference>
<evidence type="ECO:0000256" key="1">
    <source>
        <dbReference type="ARBA" id="ARBA00004123"/>
    </source>
</evidence>
<dbReference type="HOGENOM" id="CLU_014949_0_0_1"/>
<dbReference type="AlphaFoldDB" id="A0A0A2W1V0"/>
<dbReference type="PANTHER" id="PTHR47338">
    <property type="entry name" value="ZN(II)2CYS6 TRANSCRIPTION FACTOR (EUROFUNG)-RELATED"/>
    <property type="match status" value="1"/>
</dbReference>
<dbReference type="CDD" id="cd00067">
    <property type="entry name" value="GAL4"/>
    <property type="match status" value="1"/>
</dbReference>
<keyword evidence="2" id="KW-0479">Metal-binding</keyword>